<evidence type="ECO:0000313" key="3">
    <source>
        <dbReference type="Proteomes" id="UP000193642"/>
    </source>
</evidence>
<feature type="compositionally biased region" description="Acidic residues" evidence="1">
    <location>
        <begin position="512"/>
        <end position="525"/>
    </location>
</feature>
<organism evidence="2 3">
    <name type="scientific">Rhizoclosmatium globosum</name>
    <dbReference type="NCBI Taxonomy" id="329046"/>
    <lineage>
        <taxon>Eukaryota</taxon>
        <taxon>Fungi</taxon>
        <taxon>Fungi incertae sedis</taxon>
        <taxon>Chytridiomycota</taxon>
        <taxon>Chytridiomycota incertae sedis</taxon>
        <taxon>Chytridiomycetes</taxon>
        <taxon>Chytridiales</taxon>
        <taxon>Chytriomycetaceae</taxon>
        <taxon>Rhizoclosmatium</taxon>
    </lineage>
</organism>
<dbReference type="EMBL" id="MCGO01000060">
    <property type="protein sequence ID" value="ORY35246.1"/>
    <property type="molecule type" value="Genomic_DNA"/>
</dbReference>
<feature type="region of interest" description="Disordered" evidence="1">
    <location>
        <begin position="135"/>
        <end position="162"/>
    </location>
</feature>
<feature type="compositionally biased region" description="Polar residues" evidence="1">
    <location>
        <begin position="455"/>
        <end position="469"/>
    </location>
</feature>
<feature type="compositionally biased region" description="Low complexity" evidence="1">
    <location>
        <begin position="731"/>
        <end position="744"/>
    </location>
</feature>
<dbReference type="Proteomes" id="UP000193642">
    <property type="component" value="Unassembled WGS sequence"/>
</dbReference>
<feature type="region of interest" description="Disordered" evidence="1">
    <location>
        <begin position="314"/>
        <end position="550"/>
    </location>
</feature>
<proteinExistence type="predicted"/>
<feature type="compositionally biased region" description="Polar residues" evidence="1">
    <location>
        <begin position="682"/>
        <end position="695"/>
    </location>
</feature>
<feature type="compositionally biased region" description="Acidic residues" evidence="1">
    <location>
        <begin position="225"/>
        <end position="234"/>
    </location>
</feature>
<feature type="compositionally biased region" description="Low complexity" evidence="1">
    <location>
        <begin position="358"/>
        <end position="368"/>
    </location>
</feature>
<feature type="compositionally biased region" description="Acidic residues" evidence="1">
    <location>
        <begin position="260"/>
        <end position="275"/>
    </location>
</feature>
<evidence type="ECO:0000313" key="2">
    <source>
        <dbReference type="EMBL" id="ORY35246.1"/>
    </source>
</evidence>
<dbReference type="AlphaFoldDB" id="A0A1Y2BKE2"/>
<feature type="compositionally biased region" description="Polar residues" evidence="1">
    <location>
        <begin position="142"/>
        <end position="155"/>
    </location>
</feature>
<feature type="compositionally biased region" description="Polar residues" evidence="1">
    <location>
        <begin position="612"/>
        <end position="623"/>
    </location>
</feature>
<protein>
    <submittedName>
        <fullName evidence="2">Uncharacterized protein</fullName>
    </submittedName>
</protein>
<gene>
    <name evidence="2" type="ORF">BCR33DRAFT_722583</name>
</gene>
<feature type="compositionally biased region" description="Low complexity" evidence="1">
    <location>
        <begin position="432"/>
        <end position="454"/>
    </location>
</feature>
<feature type="compositionally biased region" description="Low complexity" evidence="1">
    <location>
        <begin position="652"/>
        <end position="681"/>
    </location>
</feature>
<feature type="compositionally biased region" description="Pro residues" evidence="1">
    <location>
        <begin position="408"/>
        <end position="418"/>
    </location>
</feature>
<feature type="compositionally biased region" description="Polar residues" evidence="1">
    <location>
        <begin position="486"/>
        <end position="506"/>
    </location>
</feature>
<keyword evidence="3" id="KW-1185">Reference proteome</keyword>
<name>A0A1Y2BKE2_9FUNG</name>
<feature type="compositionally biased region" description="Low complexity" evidence="1">
    <location>
        <begin position="332"/>
        <end position="343"/>
    </location>
</feature>
<feature type="region of interest" description="Disordered" evidence="1">
    <location>
        <begin position="222"/>
        <end position="279"/>
    </location>
</feature>
<sequence>MTTNLSQLVERARQIVFKGGHIPLECTTSINTTTTSSTASHLLLHHSQTQSILEALQTTTAATLSHQLNESPKEEEEEEEDTDNLPLFSQSLNVACETTFFFNDKLKQSTNHSQDQVNLPNDSLVFSQEDVFANAPTPPRYPQSTVTLPSNTSTAKSKDLISTRETSDVNEAFVKGVVDPHSNLPDTVQIQEKKEEDAMDVDMEDEQPIDVDAVVIERKEVEAKEDGDETEDEVDGLRIPVPSMNGEPPPCSVLEKKREEEEEVGEVVGVDEEEEGKSSHELADTLLKLSVKPSLMAQLSQKKARLVIQHAMETDPMETETVPVTASKNVIELSSEASPSESSNQPNMPLESTAPRISSSANESSSSELENDKGAVEVDDALDASMKDVSEKGELLEEYDPSVNTSPAPKPTPSPPQSVPLSNSQQRTIAIPRISSLPLSRTSSTLPLSQPSIPHKTNTPKPSLNTPSQHESEDEDAVGFDDSRPASPSATQPLSQSNQPYLQNYQKRGAMENDEETEDEAVGFDDEPRIRTGVGSQRDEISSSLSKPNLGLISAVPLLSQRMHAGVQASQPSQLSQPSIHSRLSVGSSKSQPSQRSQSSQPLQSSIPSQSRHTQPPISTRIYSHSPLLQYPRSSQSSTSQPQAHNSQTSLQPSRSIPTSTTSTSQPRPNSIYTQHQQHQHSYQSPTRSHPQRLQSPTTSPSPPSKFISRSSRTSSPNIHPPPTHPTLQKSTSTVSATTSKRKR</sequence>
<feature type="compositionally biased region" description="Low complexity" evidence="1">
    <location>
        <begin position="568"/>
        <end position="611"/>
    </location>
</feature>
<dbReference type="OrthoDB" id="10517145at2759"/>
<evidence type="ECO:0000256" key="1">
    <source>
        <dbReference type="SAM" id="MobiDB-lite"/>
    </source>
</evidence>
<comment type="caution">
    <text evidence="2">The sequence shown here is derived from an EMBL/GenBank/DDBJ whole genome shotgun (WGS) entry which is preliminary data.</text>
</comment>
<reference evidence="2 3" key="1">
    <citation type="submission" date="2016-07" db="EMBL/GenBank/DDBJ databases">
        <title>Pervasive Adenine N6-methylation of Active Genes in Fungi.</title>
        <authorList>
            <consortium name="DOE Joint Genome Institute"/>
            <person name="Mondo S.J."/>
            <person name="Dannebaum R.O."/>
            <person name="Kuo R.C."/>
            <person name="Labutti K."/>
            <person name="Haridas S."/>
            <person name="Kuo A."/>
            <person name="Salamov A."/>
            <person name="Ahrendt S.R."/>
            <person name="Lipzen A."/>
            <person name="Sullivan W."/>
            <person name="Andreopoulos W.B."/>
            <person name="Clum A."/>
            <person name="Lindquist E."/>
            <person name="Daum C."/>
            <person name="Ramamoorthy G.K."/>
            <person name="Gryganskyi A."/>
            <person name="Culley D."/>
            <person name="Magnuson J.K."/>
            <person name="James T.Y."/>
            <person name="O'Malley M.A."/>
            <person name="Stajich J.E."/>
            <person name="Spatafora J.W."/>
            <person name="Visel A."/>
            <person name="Grigoriev I.V."/>
        </authorList>
    </citation>
    <scope>NUCLEOTIDE SEQUENCE [LARGE SCALE GENOMIC DNA]</scope>
    <source>
        <strain evidence="2 3">JEL800</strain>
    </source>
</reference>
<feature type="compositionally biased region" description="Basic and acidic residues" evidence="1">
    <location>
        <begin position="385"/>
        <end position="395"/>
    </location>
</feature>
<accession>A0A1Y2BKE2</accession>
<feature type="compositionally biased region" description="Low complexity" evidence="1">
    <location>
        <begin position="634"/>
        <end position="643"/>
    </location>
</feature>
<feature type="region of interest" description="Disordered" evidence="1">
    <location>
        <begin position="563"/>
        <end position="744"/>
    </location>
</feature>